<feature type="chain" id="PRO_5007573586" description="CBM-cenC domain-containing protein" evidence="2">
    <location>
        <begin position="18"/>
        <end position="626"/>
    </location>
</feature>
<dbReference type="SUPFAM" id="SSF49785">
    <property type="entry name" value="Galactose-binding domain-like"/>
    <property type="match status" value="1"/>
</dbReference>
<dbReference type="InterPro" id="IPR017853">
    <property type="entry name" value="GH"/>
</dbReference>
<dbReference type="Gene3D" id="2.60.40.1180">
    <property type="entry name" value="Golgi alpha-mannosidase II"/>
    <property type="match status" value="1"/>
</dbReference>
<keyword evidence="5" id="KW-1185">Reference proteome</keyword>
<dbReference type="InterPro" id="IPR008979">
    <property type="entry name" value="Galactose-bd-like_sf"/>
</dbReference>
<evidence type="ECO:0000313" key="4">
    <source>
        <dbReference type="EMBL" id="KYG66447.1"/>
    </source>
</evidence>
<evidence type="ECO:0000313" key="5">
    <source>
        <dbReference type="Proteomes" id="UP000075320"/>
    </source>
</evidence>
<protein>
    <recommendedName>
        <fullName evidence="3">CBM-cenC domain-containing protein</fullName>
    </recommendedName>
</protein>
<dbReference type="RefSeq" id="WP_061834011.1">
    <property type="nucleotide sequence ID" value="NZ_LUKE01000001.1"/>
</dbReference>
<proteinExistence type="predicted"/>
<dbReference type="Proteomes" id="UP000075320">
    <property type="component" value="Unassembled WGS sequence"/>
</dbReference>
<evidence type="ECO:0000259" key="3">
    <source>
        <dbReference type="Pfam" id="PF02018"/>
    </source>
</evidence>
<dbReference type="PANTHER" id="PTHR43576:SF3">
    <property type="entry name" value="ALPHA-L-ARABINOFURANOSIDASE C"/>
    <property type="match status" value="1"/>
</dbReference>
<dbReference type="InterPro" id="IPR013780">
    <property type="entry name" value="Glyco_hydro_b"/>
</dbReference>
<evidence type="ECO:0000256" key="2">
    <source>
        <dbReference type="SAM" id="SignalP"/>
    </source>
</evidence>
<gene>
    <name evidence="4" type="ORF">AZI86_05215</name>
</gene>
<feature type="domain" description="CBM-cenC" evidence="3">
    <location>
        <begin position="487"/>
        <end position="604"/>
    </location>
</feature>
<evidence type="ECO:0000256" key="1">
    <source>
        <dbReference type="ARBA" id="ARBA00022801"/>
    </source>
</evidence>
<dbReference type="OrthoDB" id="9758333at2"/>
<accession>A0A150WQ63</accession>
<reference evidence="4 5" key="1">
    <citation type="submission" date="2016-03" db="EMBL/GenBank/DDBJ databases">
        <authorList>
            <person name="Ploux O."/>
        </authorList>
    </citation>
    <scope>NUCLEOTIDE SEQUENCE [LARGE SCALE GENOMIC DNA]</scope>
    <source>
        <strain evidence="4 5">R0</strain>
    </source>
</reference>
<dbReference type="InterPro" id="IPR003305">
    <property type="entry name" value="CenC_carb-bd"/>
</dbReference>
<dbReference type="Pfam" id="PF02018">
    <property type="entry name" value="CBM_4_9"/>
    <property type="match status" value="1"/>
</dbReference>
<dbReference type="Gene3D" id="3.20.20.80">
    <property type="entry name" value="Glycosidases"/>
    <property type="match status" value="1"/>
</dbReference>
<sequence length="626" mass="67098">MVKFLAASLFLANIAYAQINVSVNSNTTITEINANPVGMVLNQMNDGTLSQSSLTTAVQSTGSKRLRFPEGETADNYYFTDPAYISAPRPSTHRVANTSWYPANSSLANSAGVYSKGLNFDQFMAVANAAKAIPNVVLCYPCTDKAKALEMAKAWVKYAKDKGYKVGQWEIGNETYIFNSNYTDVYQMSVSEYAKDVIEWSQALKAIDPSIKLGANGETTEWFYSLLTYKHPTLNIYAAQALDFLVVHSYQQYGSNFANYQANKNSWGTLDYGASIKSVENALSRAQSVVNTSHLRLSMTETSSMNFSSNDPNNLGSALMTVEILLEALKYSRLDYVELWASRWINNFSAKTPQASDTFSSTNKLNASGTALALVSKFVGNRAVYNSGSTTTLRVFSQLDSATNMVNVILVNRASSAQTVALNIQGKTSAFSGTLYKLTGKSTDTAPALSSSSNVSSSSATLSISVPATSVYVIQTSAPAASQPAPNLVLNPSFESSLTSWGEDWGNSSVVANASAGSYGLRIGTAAGGRAQVLSGLVAGKTYKLSVYGKLSAASSEYAWAGVKFRDASGKDIAGASYTVLVTGTTYQKYEVIFTAPSSFSSAVVWGYKNAGSAYLHLDDFSLTAQ</sequence>
<keyword evidence="2" id="KW-0732">Signal</keyword>
<dbReference type="GO" id="GO:0016798">
    <property type="term" value="F:hydrolase activity, acting on glycosyl bonds"/>
    <property type="evidence" value="ECO:0007669"/>
    <property type="project" value="InterPro"/>
</dbReference>
<dbReference type="EMBL" id="LUKE01000001">
    <property type="protein sequence ID" value="KYG66447.1"/>
    <property type="molecule type" value="Genomic_DNA"/>
</dbReference>
<dbReference type="SUPFAM" id="SSF51445">
    <property type="entry name" value="(Trans)glycosidases"/>
    <property type="match status" value="1"/>
</dbReference>
<dbReference type="GO" id="GO:0000272">
    <property type="term" value="P:polysaccharide catabolic process"/>
    <property type="evidence" value="ECO:0007669"/>
    <property type="project" value="TreeGrafter"/>
</dbReference>
<comment type="caution">
    <text evidence="4">The sequence shown here is derived from an EMBL/GenBank/DDBJ whole genome shotgun (WGS) entry which is preliminary data.</text>
</comment>
<name>A0A150WQ63_BDEBC</name>
<dbReference type="AlphaFoldDB" id="A0A150WQ63"/>
<dbReference type="PANTHER" id="PTHR43576">
    <property type="entry name" value="ALPHA-L-ARABINOFURANOSIDASE C-RELATED"/>
    <property type="match status" value="1"/>
</dbReference>
<feature type="signal peptide" evidence="2">
    <location>
        <begin position="1"/>
        <end position="17"/>
    </location>
</feature>
<organism evidence="4 5">
    <name type="scientific">Bdellovibrio bacteriovorus</name>
    <dbReference type="NCBI Taxonomy" id="959"/>
    <lineage>
        <taxon>Bacteria</taxon>
        <taxon>Pseudomonadati</taxon>
        <taxon>Bdellovibrionota</taxon>
        <taxon>Bdellovibrionia</taxon>
        <taxon>Bdellovibrionales</taxon>
        <taxon>Pseudobdellovibrionaceae</taxon>
        <taxon>Bdellovibrio</taxon>
    </lineage>
</organism>
<keyword evidence="1" id="KW-0378">Hydrolase</keyword>
<dbReference type="Gene3D" id="2.60.120.260">
    <property type="entry name" value="Galactose-binding domain-like"/>
    <property type="match status" value="1"/>
</dbReference>